<sequence length="592" mass="67574">MFKPDARGAASNRGRDREKPMIIWHIFARGGDPVSMQREELTMIQNILLQLFRQFPGEIDRAFAKTYNMMLSQQKPDYIKAGLSTFRFKTLENTLFYFLADIRPVRPRIFIFLDGPSGFSRQKTAFLNVSEAEDCPLVYKLRGVKGVKVCVASRPGGMFHDWDRSLHGREERGYMFHTLRIQDYTRGDIQTFCANRLKSVLLPLRLPLAASIADASQGSFILARDGCEAGLRDYEQSENQQAITYSTILFNSLLDELHAMPSYYKLPNYLFGPENRLDTLSAYLNLIITHTKYNMSQARAKRPLSLLQLTLAVDSYRGTLPSAPLTDYQMEFLARACDTIAHKIKKELYPLVVLRELENEEKLTRGVGDNLGTWPGGVANVRKGLVFAAGTKVMLLHSNMLEYLETTNKGRALLERNDCGSAKALIRHDWSLKGRDVQVVDVMKTNKDRFVRDRVAMLLRASMFEHALLMPGVVNEECEEWLGRGGTQMIEAERNPEPEPKRRYHATRSKTTSATTTSAKAVKTESYRPYHEHLKLLENLPEVRGLEGEMLLFEVWPKTFVKQIKIEPEEVGSDEGSEDGGNRREGKRRRME</sequence>
<dbReference type="Proteomes" id="UP000433876">
    <property type="component" value="Unassembled WGS sequence"/>
</dbReference>
<organism evidence="2 3">
    <name type="scientific">Sordaria macrospora</name>
    <dbReference type="NCBI Taxonomy" id="5147"/>
    <lineage>
        <taxon>Eukaryota</taxon>
        <taxon>Fungi</taxon>
        <taxon>Dikarya</taxon>
        <taxon>Ascomycota</taxon>
        <taxon>Pezizomycotina</taxon>
        <taxon>Sordariomycetes</taxon>
        <taxon>Sordariomycetidae</taxon>
        <taxon>Sordariales</taxon>
        <taxon>Sordariaceae</taxon>
        <taxon>Sordaria</taxon>
    </lineage>
</organism>
<accession>A0A8S8ZX89</accession>
<comment type="caution">
    <text evidence="2">The sequence shown here is derived from an EMBL/GenBank/DDBJ whole genome shotgun (WGS) entry which is preliminary data.</text>
</comment>
<feature type="compositionally biased region" description="Low complexity" evidence="1">
    <location>
        <begin position="509"/>
        <end position="521"/>
    </location>
</feature>
<evidence type="ECO:0000313" key="2">
    <source>
        <dbReference type="EMBL" id="KAA8633666.1"/>
    </source>
</evidence>
<dbReference type="VEuPathDB" id="FungiDB:SMAC_09706"/>
<dbReference type="PANTHER" id="PTHR10039">
    <property type="entry name" value="AMELOGENIN"/>
    <property type="match status" value="1"/>
</dbReference>
<name>A0A8S8ZX89_SORMA</name>
<feature type="compositionally biased region" description="Basic and acidic residues" evidence="1">
    <location>
        <begin position="491"/>
        <end position="501"/>
    </location>
</feature>
<dbReference type="EMBL" id="NMPR01000034">
    <property type="protein sequence ID" value="KAA8633666.1"/>
    <property type="molecule type" value="Genomic_DNA"/>
</dbReference>
<evidence type="ECO:0000256" key="1">
    <source>
        <dbReference type="SAM" id="MobiDB-lite"/>
    </source>
</evidence>
<feature type="compositionally biased region" description="Acidic residues" evidence="1">
    <location>
        <begin position="569"/>
        <end position="578"/>
    </location>
</feature>
<reference evidence="2 3" key="1">
    <citation type="submission" date="2017-07" db="EMBL/GenBank/DDBJ databases">
        <title>Genome sequence of the Sordaria macrospora wild type strain R19027.</title>
        <authorList>
            <person name="Nowrousian M."/>
            <person name="Teichert I."/>
            <person name="Kueck U."/>
        </authorList>
    </citation>
    <scope>NUCLEOTIDE SEQUENCE [LARGE SCALE GENOMIC DNA]</scope>
    <source>
        <strain evidence="2 3">R19027</strain>
        <tissue evidence="2">Mycelium</tissue>
    </source>
</reference>
<evidence type="ECO:0000313" key="3">
    <source>
        <dbReference type="Proteomes" id="UP000433876"/>
    </source>
</evidence>
<proteinExistence type="predicted"/>
<feature type="region of interest" description="Disordered" evidence="1">
    <location>
        <begin position="490"/>
        <end position="522"/>
    </location>
</feature>
<feature type="region of interest" description="Disordered" evidence="1">
    <location>
        <begin position="566"/>
        <end position="592"/>
    </location>
</feature>
<protein>
    <submittedName>
        <fullName evidence="2">Uncharacterized protein</fullName>
    </submittedName>
</protein>
<gene>
    <name evidence="2" type="ORF">SMACR_09706</name>
</gene>
<dbReference type="PANTHER" id="PTHR10039:SF5">
    <property type="entry name" value="NACHT DOMAIN-CONTAINING PROTEIN"/>
    <property type="match status" value="1"/>
</dbReference>
<dbReference type="AlphaFoldDB" id="A0A8S8ZX89"/>